<dbReference type="Proteomes" id="UP000001595">
    <property type="component" value="Chromosome 10"/>
</dbReference>
<dbReference type="InterPro" id="IPR039586">
    <property type="entry name" value="CFAP46"/>
</dbReference>
<dbReference type="AlphaFoldDB" id="A0A8I5TZN3"/>
<feature type="region of interest" description="Disordered" evidence="1">
    <location>
        <begin position="347"/>
        <end position="375"/>
    </location>
</feature>
<dbReference type="GO" id="GO:0060294">
    <property type="term" value="P:cilium movement involved in cell motility"/>
    <property type="evidence" value="ECO:0007669"/>
    <property type="project" value="InterPro"/>
</dbReference>
<reference evidence="2 3" key="1">
    <citation type="submission" date="2008-02" db="EMBL/GenBank/DDBJ databases">
        <title>A 6x draft sequence assembly of the Pongo pygmaeus abelii genome.</title>
        <authorList>
            <person name="Wilson R.K."/>
            <person name="Mardis E."/>
        </authorList>
    </citation>
    <scope>NUCLEOTIDE SEQUENCE [LARGE SCALE GENOMIC DNA]</scope>
</reference>
<protein>
    <recommendedName>
        <fullName evidence="4">CFAP46</fullName>
    </recommendedName>
</protein>
<sequence length="375" mass="41061">MGPGGGPRPRPVLPFLLDRDPVIVDPYEEAQGPEMLTPVSITQDILERFQDTFTSRWAGHLGSKHFPSQAQWEQALGSCSGFFFYGMESFLSHILVERLVAMNLQGGRPLPTPAPPAWPTQTWQPQGLLALPPFISECPHSAQPSFSHLAECQVAVLLDLARSYQSLKRHMKSVEHRSASQLSLEEPVEVAILLSLVGVKSILANQWPTLLQDNALRASVLWENLLAVGKPVGETVRLLQKMSGDEVVNQGEKLGRGTGHGLFSNTDRRNPTQPSFRVSKTLLLRRDFSDLEGQAAVAPKLRAPSHHTQLGPVWAAAPSHRIVQDLPPVSCWGPSTYLCPWLCPSANPSPAPSSLSPSWASPQPLVQPQPETLPQ</sequence>
<reference evidence="2" key="3">
    <citation type="submission" date="2025-09" db="UniProtKB">
        <authorList>
            <consortium name="Ensembl"/>
        </authorList>
    </citation>
    <scope>IDENTIFICATION</scope>
</reference>
<feature type="compositionally biased region" description="Pro residues" evidence="1">
    <location>
        <begin position="365"/>
        <end position="375"/>
    </location>
</feature>
<dbReference type="PANTHER" id="PTHR15977:SF15">
    <property type="entry name" value="CILIA- AND FLAGELLA-ASSOCIATED PROTEIN 46"/>
    <property type="match status" value="1"/>
</dbReference>
<dbReference type="GeneTree" id="ENSGT00570000079216"/>
<name>A0A8I5TZN3_PONAB</name>
<proteinExistence type="predicted"/>
<evidence type="ECO:0000313" key="2">
    <source>
        <dbReference type="Ensembl" id="ENSPPYP00000032189.1"/>
    </source>
</evidence>
<keyword evidence="3" id="KW-1185">Reference proteome</keyword>
<evidence type="ECO:0000313" key="3">
    <source>
        <dbReference type="Proteomes" id="UP000001595"/>
    </source>
</evidence>
<dbReference type="PANTHER" id="PTHR15977">
    <property type="entry name" value="CILIA- AND FLAGELLA-ASSOCIATED PROTEIN 46"/>
    <property type="match status" value="1"/>
</dbReference>
<evidence type="ECO:0008006" key="4">
    <source>
        <dbReference type="Google" id="ProtNLM"/>
    </source>
</evidence>
<accession>A0A8I5TZN3</accession>
<evidence type="ECO:0000256" key="1">
    <source>
        <dbReference type="SAM" id="MobiDB-lite"/>
    </source>
</evidence>
<feature type="compositionally biased region" description="Low complexity" evidence="1">
    <location>
        <begin position="347"/>
        <end position="364"/>
    </location>
</feature>
<feature type="region of interest" description="Disordered" evidence="1">
    <location>
        <begin position="250"/>
        <end position="275"/>
    </location>
</feature>
<dbReference type="GO" id="GO:0035082">
    <property type="term" value="P:axoneme assembly"/>
    <property type="evidence" value="ECO:0007669"/>
    <property type="project" value="InterPro"/>
</dbReference>
<reference evidence="2" key="2">
    <citation type="submission" date="2025-08" db="UniProtKB">
        <authorList>
            <consortium name="Ensembl"/>
        </authorList>
    </citation>
    <scope>IDENTIFICATION</scope>
</reference>
<organism evidence="2 3">
    <name type="scientific">Pongo abelii</name>
    <name type="common">Sumatran orangutan</name>
    <name type="synonym">Pongo pygmaeus abelii</name>
    <dbReference type="NCBI Taxonomy" id="9601"/>
    <lineage>
        <taxon>Eukaryota</taxon>
        <taxon>Metazoa</taxon>
        <taxon>Chordata</taxon>
        <taxon>Craniata</taxon>
        <taxon>Vertebrata</taxon>
        <taxon>Euteleostomi</taxon>
        <taxon>Mammalia</taxon>
        <taxon>Eutheria</taxon>
        <taxon>Euarchontoglires</taxon>
        <taxon>Primates</taxon>
        <taxon>Haplorrhini</taxon>
        <taxon>Catarrhini</taxon>
        <taxon>Hominidae</taxon>
        <taxon>Pongo</taxon>
    </lineage>
</organism>
<dbReference type="Ensembl" id="ENSPPYT00000056416.1">
    <property type="protein sequence ID" value="ENSPPYP00000032189.1"/>
    <property type="gene ID" value="ENSPPYG00000035206.1"/>
</dbReference>